<accession>A0A2V1DMN5</accession>
<feature type="compositionally biased region" description="Polar residues" evidence="3">
    <location>
        <begin position="580"/>
        <end position="611"/>
    </location>
</feature>
<dbReference type="GO" id="GO:0000981">
    <property type="term" value="F:DNA-binding transcription factor activity, RNA polymerase II-specific"/>
    <property type="evidence" value="ECO:0007669"/>
    <property type="project" value="InterPro"/>
</dbReference>
<feature type="compositionally biased region" description="Polar residues" evidence="3">
    <location>
        <begin position="159"/>
        <end position="178"/>
    </location>
</feature>
<evidence type="ECO:0000256" key="2">
    <source>
        <dbReference type="ARBA" id="ARBA00023242"/>
    </source>
</evidence>
<evidence type="ECO:0000313" key="5">
    <source>
        <dbReference type="EMBL" id="PVH99101.1"/>
    </source>
</evidence>
<gene>
    <name evidence="5" type="ORF">DM02DRAFT_529709</name>
</gene>
<organism evidence="5 6">
    <name type="scientific">Periconia macrospinosa</name>
    <dbReference type="NCBI Taxonomy" id="97972"/>
    <lineage>
        <taxon>Eukaryota</taxon>
        <taxon>Fungi</taxon>
        <taxon>Dikarya</taxon>
        <taxon>Ascomycota</taxon>
        <taxon>Pezizomycotina</taxon>
        <taxon>Dothideomycetes</taxon>
        <taxon>Pleosporomycetidae</taxon>
        <taxon>Pleosporales</taxon>
        <taxon>Massarineae</taxon>
        <taxon>Periconiaceae</taxon>
        <taxon>Periconia</taxon>
    </lineage>
</organism>
<dbReference type="InterPro" id="IPR007219">
    <property type="entry name" value="XnlR_reg_dom"/>
</dbReference>
<dbReference type="SMART" id="SM00906">
    <property type="entry name" value="Fungal_trans"/>
    <property type="match status" value="1"/>
</dbReference>
<keyword evidence="1" id="KW-0479">Metal-binding</keyword>
<feature type="region of interest" description="Disordered" evidence="3">
    <location>
        <begin position="565"/>
        <end position="611"/>
    </location>
</feature>
<feature type="domain" description="Zn(2)-C6 fungal-type" evidence="4">
    <location>
        <begin position="25"/>
        <end position="55"/>
    </location>
</feature>
<dbReference type="PROSITE" id="PS50048">
    <property type="entry name" value="ZN2_CY6_FUNGAL_2"/>
    <property type="match status" value="1"/>
</dbReference>
<evidence type="ECO:0000313" key="6">
    <source>
        <dbReference type="Proteomes" id="UP000244855"/>
    </source>
</evidence>
<proteinExistence type="predicted"/>
<evidence type="ECO:0000256" key="3">
    <source>
        <dbReference type="SAM" id="MobiDB-lite"/>
    </source>
</evidence>
<keyword evidence="6" id="KW-1185">Reference proteome</keyword>
<dbReference type="GO" id="GO:0006351">
    <property type="term" value="P:DNA-templated transcription"/>
    <property type="evidence" value="ECO:0007669"/>
    <property type="project" value="InterPro"/>
</dbReference>
<sequence length="740" mass="83134">MPAQPSSTRSADDDRPAKRSRVSRACDQCRTAREKCDGAQPVCRTCSGLKRSCTYTAPPKKRGIQPGYIRTLELALTWLFQNTDGESLLNQKIAQEGNASILFGRETRESNRLHKSWRKTRFCRDVDRVLSGEQLPRDGRDAESPNIENDDSDAEAESMSLQNQPPMQPPEETNVSPTTHFASPTIPRPIHNQPTLPFEPTYSHVSLPAPTPLPANSWRLLELYFAYTQAWLPICEKHDILRTSYLYPEQGIVLSILELPNSHEHAELWSALAVAVHQAKLDPEYTCVLPDSERLYNITKSLIPTEVGHFETGHVKALLNLAVINIGSGRVEAAWLIIGSASRILTAIERKSEAPSSRFKHLFAGCFLMDSFLSLQLSRKPYLHRSDVDSIEEDGLEEWQPWTTPIASYTTVTPRTPTFGLSSFNKLLDLANLLVAFNCKQSDSAQFSSTQLLSSLEHWKAMLPTKLSYIVDEQKEIPVNPPALLLSTTYIYVLFVFRPSQTLVDRLLYLVERFRELLGVVSMPPLVDCLLSDMQRRDAYTEVEQRSKLRLEKIRAENVHAWSVDRQETSTTIARPRRPSSYQVPTPESIQIQSNPSFAQSSNRPHSARPRQSISLLEELLPDMNPAVSANRSTVGMTNMELASTQGNFPGHPLQHRSSLSKSTVPPELENFFDELASLDGTEKIDNQPQFMQNLGFAPDANMADFLATEFGQFIPGNSSTFLPQHDDYTHLDPAFFGAT</sequence>
<protein>
    <recommendedName>
        <fullName evidence="4">Zn(2)-C6 fungal-type domain-containing protein</fullName>
    </recommendedName>
</protein>
<dbReference type="GO" id="GO:0045944">
    <property type="term" value="P:positive regulation of transcription by RNA polymerase II"/>
    <property type="evidence" value="ECO:0007669"/>
    <property type="project" value="TreeGrafter"/>
</dbReference>
<name>A0A2V1DMN5_9PLEO</name>
<dbReference type="STRING" id="97972.A0A2V1DMN5"/>
<evidence type="ECO:0000259" key="4">
    <source>
        <dbReference type="PROSITE" id="PS50048"/>
    </source>
</evidence>
<dbReference type="PANTHER" id="PTHR47655">
    <property type="entry name" value="QUINIC ACID UTILIZATION ACTIVATOR"/>
    <property type="match status" value="1"/>
</dbReference>
<dbReference type="CDD" id="cd00067">
    <property type="entry name" value="GAL4"/>
    <property type="match status" value="1"/>
</dbReference>
<dbReference type="PANTHER" id="PTHR47655:SF2">
    <property type="entry name" value="QUINIC ACID UTILIZATION ACTIVATOR"/>
    <property type="match status" value="1"/>
</dbReference>
<dbReference type="GO" id="GO:0008270">
    <property type="term" value="F:zinc ion binding"/>
    <property type="evidence" value="ECO:0007669"/>
    <property type="project" value="InterPro"/>
</dbReference>
<dbReference type="Pfam" id="PF00172">
    <property type="entry name" value="Zn_clus"/>
    <property type="match status" value="1"/>
</dbReference>
<dbReference type="InterPro" id="IPR052783">
    <property type="entry name" value="Metabolic/Drug-Res_Regulator"/>
</dbReference>
<dbReference type="EMBL" id="KZ805399">
    <property type="protein sequence ID" value="PVH99101.1"/>
    <property type="molecule type" value="Genomic_DNA"/>
</dbReference>
<dbReference type="Gene3D" id="4.10.240.10">
    <property type="entry name" value="Zn(2)-C6 fungal-type DNA-binding domain"/>
    <property type="match status" value="1"/>
</dbReference>
<reference evidence="5 6" key="1">
    <citation type="journal article" date="2018" name="Sci. Rep.">
        <title>Comparative genomics provides insights into the lifestyle and reveals functional heterogeneity of dark septate endophytic fungi.</title>
        <authorList>
            <person name="Knapp D.G."/>
            <person name="Nemeth J.B."/>
            <person name="Barry K."/>
            <person name="Hainaut M."/>
            <person name="Henrissat B."/>
            <person name="Johnson J."/>
            <person name="Kuo A."/>
            <person name="Lim J.H.P."/>
            <person name="Lipzen A."/>
            <person name="Nolan M."/>
            <person name="Ohm R.A."/>
            <person name="Tamas L."/>
            <person name="Grigoriev I.V."/>
            <person name="Spatafora J.W."/>
            <person name="Nagy L.G."/>
            <person name="Kovacs G.M."/>
        </authorList>
    </citation>
    <scope>NUCLEOTIDE SEQUENCE [LARGE SCALE GENOMIC DNA]</scope>
    <source>
        <strain evidence="5 6">DSE2036</strain>
    </source>
</reference>
<feature type="region of interest" description="Disordered" evidence="3">
    <location>
        <begin position="1"/>
        <end position="22"/>
    </location>
</feature>
<evidence type="ECO:0000256" key="1">
    <source>
        <dbReference type="ARBA" id="ARBA00022723"/>
    </source>
</evidence>
<dbReference type="CDD" id="cd12148">
    <property type="entry name" value="fungal_TF_MHR"/>
    <property type="match status" value="1"/>
</dbReference>
<dbReference type="InterPro" id="IPR036864">
    <property type="entry name" value="Zn2-C6_fun-type_DNA-bd_sf"/>
</dbReference>
<keyword evidence="2" id="KW-0539">Nucleus</keyword>
<dbReference type="GO" id="GO:0003677">
    <property type="term" value="F:DNA binding"/>
    <property type="evidence" value="ECO:0007669"/>
    <property type="project" value="InterPro"/>
</dbReference>
<dbReference type="Proteomes" id="UP000244855">
    <property type="component" value="Unassembled WGS sequence"/>
</dbReference>
<dbReference type="Pfam" id="PF04082">
    <property type="entry name" value="Fungal_trans"/>
    <property type="match status" value="1"/>
</dbReference>
<feature type="region of interest" description="Disordered" evidence="3">
    <location>
        <begin position="133"/>
        <end position="178"/>
    </location>
</feature>
<dbReference type="PROSITE" id="PS00463">
    <property type="entry name" value="ZN2_CY6_FUNGAL_1"/>
    <property type="match status" value="1"/>
</dbReference>
<dbReference type="SUPFAM" id="SSF57701">
    <property type="entry name" value="Zn2/Cys6 DNA-binding domain"/>
    <property type="match status" value="1"/>
</dbReference>
<dbReference type="SMART" id="SM00066">
    <property type="entry name" value="GAL4"/>
    <property type="match status" value="1"/>
</dbReference>
<dbReference type="OrthoDB" id="3364175at2759"/>
<dbReference type="InterPro" id="IPR001138">
    <property type="entry name" value="Zn2Cys6_DnaBD"/>
</dbReference>
<feature type="compositionally biased region" description="Basic and acidic residues" evidence="3">
    <location>
        <begin position="133"/>
        <end position="143"/>
    </location>
</feature>
<dbReference type="AlphaFoldDB" id="A0A2V1DMN5"/>